<evidence type="ECO:0000313" key="2">
    <source>
        <dbReference type="Proteomes" id="UP001055093"/>
    </source>
</evidence>
<name>A0ABQ4UVX9_9HYPH</name>
<gene>
    <name evidence="1" type="ORF">BGCPKDLD_2918</name>
</gene>
<reference evidence="1" key="1">
    <citation type="journal article" date="2021" name="Front. Microbiol.">
        <title>Comprehensive Comparative Genomics and Phenotyping of Methylobacterium Species.</title>
        <authorList>
            <person name="Alessa O."/>
            <person name="Ogura Y."/>
            <person name="Fujitani Y."/>
            <person name="Takami H."/>
            <person name="Hayashi T."/>
            <person name="Sahin N."/>
            <person name="Tani A."/>
        </authorList>
    </citation>
    <scope>NUCLEOTIDE SEQUENCE</scope>
    <source>
        <strain evidence="1">DSM 14458</strain>
    </source>
</reference>
<evidence type="ECO:0000313" key="1">
    <source>
        <dbReference type="EMBL" id="GJE76326.1"/>
    </source>
</evidence>
<sequence>MPTMLSRLLPDFAEAPPPVATAAPDFDRHWFRPTRRAGRPVEADAATVPGTPEADIAGFTPVSILSGSAWQVEDRAALIAAAEARGREAGRAEAEAEAETRIAAERVAFEERLAGARRDWAEAEGAALARGLNAAFAELDATLSQRVARLLAPVLTDALRRQAVDALSAAVTRLLAEPQPSAIAITGPEDLIAALSGRLSGLSAAIAFTAADVAEVTVCAGETVIETELSAWGRLIAAAVAEA</sequence>
<dbReference type="RefSeq" id="WP_137831292.1">
    <property type="nucleotide sequence ID" value="NZ_BPRE01000008.1"/>
</dbReference>
<dbReference type="Proteomes" id="UP001055093">
    <property type="component" value="Unassembled WGS sequence"/>
</dbReference>
<comment type="caution">
    <text evidence="1">The sequence shown here is derived from an EMBL/GenBank/DDBJ whole genome shotgun (WGS) entry which is preliminary data.</text>
</comment>
<dbReference type="EMBL" id="BPRE01000008">
    <property type="protein sequence ID" value="GJE76326.1"/>
    <property type="molecule type" value="Genomic_DNA"/>
</dbReference>
<protein>
    <recommendedName>
        <fullName evidence="3">Flagellar assembly protein FliH</fullName>
    </recommendedName>
</protein>
<organism evidence="1 2">
    <name type="scientific">Methylorubrum suomiense</name>
    <dbReference type="NCBI Taxonomy" id="144191"/>
    <lineage>
        <taxon>Bacteria</taxon>
        <taxon>Pseudomonadati</taxon>
        <taxon>Pseudomonadota</taxon>
        <taxon>Alphaproteobacteria</taxon>
        <taxon>Hyphomicrobiales</taxon>
        <taxon>Methylobacteriaceae</taxon>
        <taxon>Methylorubrum</taxon>
    </lineage>
</organism>
<accession>A0ABQ4UVX9</accession>
<reference evidence="1" key="2">
    <citation type="submission" date="2021-08" db="EMBL/GenBank/DDBJ databases">
        <authorList>
            <person name="Tani A."/>
            <person name="Ola A."/>
            <person name="Ogura Y."/>
            <person name="Katsura K."/>
            <person name="Hayashi T."/>
        </authorList>
    </citation>
    <scope>NUCLEOTIDE SEQUENCE</scope>
    <source>
        <strain evidence="1">DSM 14458</strain>
    </source>
</reference>
<proteinExistence type="predicted"/>
<evidence type="ECO:0008006" key="3">
    <source>
        <dbReference type="Google" id="ProtNLM"/>
    </source>
</evidence>
<keyword evidence="2" id="KW-1185">Reference proteome</keyword>